<sequence>MRIYAAIAATTLFSSASVAGANEHALDGRYAFYQAATAAEMDRGPRNDADCRKFIASALFESRNRSEDLQISGNRWQDNQDVTLVTGNVILKTSKGGVIPFTIDIESEGDSGPAKGTVKRVGQLGLSVAISGQVLHYCKMGD</sequence>
<feature type="signal peptide" evidence="1">
    <location>
        <begin position="1"/>
        <end position="21"/>
    </location>
</feature>
<evidence type="ECO:0000313" key="2">
    <source>
        <dbReference type="EMBL" id="MFC3971055.1"/>
    </source>
</evidence>
<gene>
    <name evidence="2" type="ORF">ACFOVS_23620</name>
</gene>
<name>A0ABV8EEV2_9HYPH</name>
<dbReference type="EMBL" id="JBHSBD010000157">
    <property type="protein sequence ID" value="MFC3971055.1"/>
    <property type="molecule type" value="Genomic_DNA"/>
</dbReference>
<accession>A0ABV8EEV2</accession>
<dbReference type="Proteomes" id="UP001595697">
    <property type="component" value="Unassembled WGS sequence"/>
</dbReference>
<proteinExistence type="predicted"/>
<evidence type="ECO:0000256" key="1">
    <source>
        <dbReference type="SAM" id="SignalP"/>
    </source>
</evidence>
<evidence type="ECO:0000313" key="3">
    <source>
        <dbReference type="Proteomes" id="UP001595697"/>
    </source>
</evidence>
<organism evidence="2 3">
    <name type="scientific">Rhizobium lemnae</name>
    <dbReference type="NCBI Taxonomy" id="1214924"/>
    <lineage>
        <taxon>Bacteria</taxon>
        <taxon>Pseudomonadati</taxon>
        <taxon>Pseudomonadota</taxon>
        <taxon>Alphaproteobacteria</taxon>
        <taxon>Hyphomicrobiales</taxon>
        <taxon>Rhizobiaceae</taxon>
        <taxon>Rhizobium/Agrobacterium group</taxon>
        <taxon>Rhizobium</taxon>
    </lineage>
</organism>
<keyword evidence="3" id="KW-1185">Reference proteome</keyword>
<comment type="caution">
    <text evidence="2">The sequence shown here is derived from an EMBL/GenBank/DDBJ whole genome shotgun (WGS) entry which is preliminary data.</text>
</comment>
<reference evidence="3" key="1">
    <citation type="journal article" date="2019" name="Int. J. Syst. Evol. Microbiol.">
        <title>The Global Catalogue of Microorganisms (GCM) 10K type strain sequencing project: providing services to taxonomists for standard genome sequencing and annotation.</title>
        <authorList>
            <consortium name="The Broad Institute Genomics Platform"/>
            <consortium name="The Broad Institute Genome Sequencing Center for Infectious Disease"/>
            <person name="Wu L."/>
            <person name="Ma J."/>
        </authorList>
    </citation>
    <scope>NUCLEOTIDE SEQUENCE [LARGE SCALE GENOMIC DNA]</scope>
    <source>
        <strain evidence="3">TBRC 5781</strain>
    </source>
</reference>
<protein>
    <submittedName>
        <fullName evidence="2">Uncharacterized protein</fullName>
    </submittedName>
</protein>
<keyword evidence="1" id="KW-0732">Signal</keyword>
<feature type="chain" id="PRO_5047028076" evidence="1">
    <location>
        <begin position="22"/>
        <end position="142"/>
    </location>
</feature>
<dbReference type="RefSeq" id="WP_247262567.1">
    <property type="nucleotide sequence ID" value="NZ_JALJQZ010000056.1"/>
</dbReference>